<dbReference type="EMBL" id="JAGGKC010000012">
    <property type="protein sequence ID" value="MBP1919178.1"/>
    <property type="molecule type" value="Genomic_DNA"/>
</dbReference>
<reference evidence="14 15" key="1">
    <citation type="submission" date="2021-03" db="EMBL/GenBank/DDBJ databases">
        <title>Genomic Encyclopedia of Type Strains, Phase IV (KMG-IV): sequencing the most valuable type-strain genomes for metagenomic binning, comparative biology and taxonomic classification.</title>
        <authorList>
            <person name="Goeker M."/>
        </authorList>
    </citation>
    <scope>NUCLEOTIDE SEQUENCE [LARGE SCALE GENOMIC DNA]</scope>
    <source>
        <strain evidence="14 15">DSM 6139</strain>
    </source>
</reference>
<gene>
    <name evidence="14" type="ORF">J2Z34_001666</name>
</gene>
<evidence type="ECO:0000256" key="3">
    <source>
        <dbReference type="ARBA" id="ARBA00022801"/>
    </source>
</evidence>
<dbReference type="GO" id="GO:0016787">
    <property type="term" value="F:hydrolase activity"/>
    <property type="evidence" value="ECO:0007669"/>
    <property type="project" value="UniProtKB-KW"/>
</dbReference>
<dbReference type="Pfam" id="PF13361">
    <property type="entry name" value="UvrD_C"/>
    <property type="match status" value="1"/>
</dbReference>
<keyword evidence="15" id="KW-1185">Reference proteome</keyword>
<dbReference type="PANTHER" id="PTHR11070:SF2">
    <property type="entry name" value="ATP-DEPENDENT DNA HELICASE SRS2"/>
    <property type="match status" value="1"/>
</dbReference>
<dbReference type="Gene3D" id="1.10.10.160">
    <property type="match status" value="1"/>
</dbReference>
<evidence type="ECO:0000256" key="5">
    <source>
        <dbReference type="ARBA" id="ARBA00022840"/>
    </source>
</evidence>
<dbReference type="GO" id="GO:0003678">
    <property type="term" value="F:DNA helicase activity"/>
    <property type="evidence" value="ECO:0007669"/>
    <property type="project" value="UniProtKB-EC"/>
</dbReference>
<organism evidence="14 15">
    <name type="scientific">Youngiibacter multivorans</name>
    <dbReference type="NCBI Taxonomy" id="937251"/>
    <lineage>
        <taxon>Bacteria</taxon>
        <taxon>Bacillati</taxon>
        <taxon>Bacillota</taxon>
        <taxon>Clostridia</taxon>
        <taxon>Eubacteriales</taxon>
        <taxon>Clostridiaceae</taxon>
        <taxon>Youngiibacter</taxon>
    </lineage>
</organism>
<dbReference type="PANTHER" id="PTHR11070">
    <property type="entry name" value="UVRD / RECB / PCRA DNA HELICASE FAMILY MEMBER"/>
    <property type="match status" value="1"/>
</dbReference>
<evidence type="ECO:0000256" key="6">
    <source>
        <dbReference type="ARBA" id="ARBA00023125"/>
    </source>
</evidence>
<comment type="catalytic activity">
    <reaction evidence="8">
        <text>Couples ATP hydrolysis with the unwinding of duplex DNA by translocating in the 3'-5' direction.</text>
        <dbReference type="EC" id="5.6.2.4"/>
    </reaction>
</comment>
<dbReference type="Proteomes" id="UP001519271">
    <property type="component" value="Unassembled WGS sequence"/>
</dbReference>
<evidence type="ECO:0000259" key="12">
    <source>
        <dbReference type="PROSITE" id="PS51198"/>
    </source>
</evidence>
<evidence type="ECO:0000313" key="14">
    <source>
        <dbReference type="EMBL" id="MBP1919178.1"/>
    </source>
</evidence>
<evidence type="ECO:0000256" key="2">
    <source>
        <dbReference type="ARBA" id="ARBA00022741"/>
    </source>
</evidence>
<comment type="catalytic activity">
    <reaction evidence="10">
        <text>ATP + H2O = ADP + phosphate + H(+)</text>
        <dbReference type="Rhea" id="RHEA:13065"/>
        <dbReference type="ChEBI" id="CHEBI:15377"/>
        <dbReference type="ChEBI" id="CHEBI:15378"/>
        <dbReference type="ChEBI" id="CHEBI:30616"/>
        <dbReference type="ChEBI" id="CHEBI:43474"/>
        <dbReference type="ChEBI" id="CHEBI:456216"/>
        <dbReference type="EC" id="5.6.2.4"/>
    </reaction>
</comment>
<dbReference type="InterPro" id="IPR014016">
    <property type="entry name" value="UvrD-like_ATP-bd"/>
</dbReference>
<evidence type="ECO:0000256" key="1">
    <source>
        <dbReference type="ARBA" id="ARBA00009922"/>
    </source>
</evidence>
<keyword evidence="3 11" id="KW-0378">Hydrolase</keyword>
<protein>
    <recommendedName>
        <fullName evidence="9">DNA 3'-5' helicase</fullName>
        <ecNumber evidence="9">5.6.2.4</ecNumber>
    </recommendedName>
</protein>
<evidence type="ECO:0000256" key="7">
    <source>
        <dbReference type="ARBA" id="ARBA00023235"/>
    </source>
</evidence>
<evidence type="ECO:0000259" key="13">
    <source>
        <dbReference type="PROSITE" id="PS51217"/>
    </source>
</evidence>
<dbReference type="EC" id="5.6.2.4" evidence="9"/>
<dbReference type="CDD" id="cd17932">
    <property type="entry name" value="DEXQc_UvrD"/>
    <property type="match status" value="1"/>
</dbReference>
<sequence>MELDEYQKLASTTDQSRVLVVAPPGSGKTTVLLERLGLTMDSGVAPGRILVLTFSKAAAEELKARFGGERKPFFGTLHGFSYRMLRSLGIETSLVYGKPEQEVKLLMQRNLNLAREDIDNLMRDFSAYRMAVFKGAESKKEAMALRDDVFRKAIELYEGFKKERGLMDFDDLQTRFLSLLEDKELTTRIRRTFTHILVDEFQDLDPVQLQILAKLSEGGSIFCVGDEDQCIYAFRGSDPSAMMDFEERFKGSKLYLKYNYRSSRTIVDYAGEVIRFNRERNDKELLPDRKDLTRIRKVFPPSQEGMLSDISNEVMKDIYGSYAVLYRTNEEGERIREHLRRESIPFKCRDGYSFYRTMVARDILEYMRYASNGDPRHFARVANKPYRYIPKDDLRRIASGEDVKTVLLSGEKGDFAKGRMKDLIHDLKPMAKKSPRDLVRYIGKVLGYEDYLKDYSERTGRDLDELLGDLEEMHELAGNHKVLNVFLEESMKEPESDPSAKLLLSTIHGVKGLEFDKVFLVNCVEGILPQAVTGADLEEERRIFYVGITRARHELDIYSPRTIHGKERKRSRFVI</sequence>
<keyword evidence="6" id="KW-0238">DNA-binding</keyword>
<evidence type="ECO:0000256" key="11">
    <source>
        <dbReference type="PROSITE-ProRule" id="PRU00560"/>
    </source>
</evidence>
<dbReference type="Gene3D" id="1.10.486.10">
    <property type="entry name" value="PCRA, domain 4"/>
    <property type="match status" value="1"/>
</dbReference>
<keyword evidence="4 11" id="KW-0347">Helicase</keyword>
<keyword evidence="5 11" id="KW-0067">ATP-binding</keyword>
<feature type="domain" description="UvrD-like helicase ATP-binding" evidence="12">
    <location>
        <begin position="1"/>
        <end position="263"/>
    </location>
</feature>
<dbReference type="InterPro" id="IPR013986">
    <property type="entry name" value="DExx_box_DNA_helicase_dom_sf"/>
</dbReference>
<dbReference type="SUPFAM" id="SSF52540">
    <property type="entry name" value="P-loop containing nucleoside triphosphate hydrolases"/>
    <property type="match status" value="1"/>
</dbReference>
<dbReference type="InterPro" id="IPR000212">
    <property type="entry name" value="DNA_helicase_UvrD/REP"/>
</dbReference>
<name>A0ABS4G3Q1_9CLOT</name>
<keyword evidence="2 11" id="KW-0547">Nucleotide-binding</keyword>
<evidence type="ECO:0000313" key="15">
    <source>
        <dbReference type="Proteomes" id="UP001519271"/>
    </source>
</evidence>
<dbReference type="PROSITE" id="PS51217">
    <property type="entry name" value="UVRD_HELICASE_CTER"/>
    <property type="match status" value="1"/>
</dbReference>
<keyword evidence="7" id="KW-0413">Isomerase</keyword>
<dbReference type="Pfam" id="PF00580">
    <property type="entry name" value="UvrD-helicase"/>
    <property type="match status" value="1"/>
</dbReference>
<comment type="caution">
    <text evidence="14">The sequence shown here is derived from an EMBL/GenBank/DDBJ whole genome shotgun (WGS) entry which is preliminary data.</text>
</comment>
<dbReference type="InterPro" id="IPR014017">
    <property type="entry name" value="DNA_helicase_UvrD-like_C"/>
</dbReference>
<evidence type="ECO:0000256" key="4">
    <source>
        <dbReference type="ARBA" id="ARBA00022806"/>
    </source>
</evidence>
<dbReference type="RefSeq" id="WP_209459387.1">
    <property type="nucleotide sequence ID" value="NZ_JAGGKC010000012.1"/>
</dbReference>
<feature type="domain" description="UvrD-like helicase C-terminal" evidence="13">
    <location>
        <begin position="264"/>
        <end position="512"/>
    </location>
</feature>
<dbReference type="PROSITE" id="PS51198">
    <property type="entry name" value="UVRD_HELICASE_ATP_BIND"/>
    <property type="match status" value="1"/>
</dbReference>
<evidence type="ECO:0000256" key="8">
    <source>
        <dbReference type="ARBA" id="ARBA00034617"/>
    </source>
</evidence>
<evidence type="ECO:0000256" key="10">
    <source>
        <dbReference type="ARBA" id="ARBA00048988"/>
    </source>
</evidence>
<comment type="similarity">
    <text evidence="1">Belongs to the helicase family. UvrD subfamily.</text>
</comment>
<accession>A0ABS4G3Q1</accession>
<feature type="binding site" evidence="11">
    <location>
        <begin position="22"/>
        <end position="29"/>
    </location>
    <ligand>
        <name>ATP</name>
        <dbReference type="ChEBI" id="CHEBI:30616"/>
    </ligand>
</feature>
<proteinExistence type="inferred from homology"/>
<dbReference type="InterPro" id="IPR027417">
    <property type="entry name" value="P-loop_NTPase"/>
</dbReference>
<dbReference type="Gene3D" id="3.40.50.300">
    <property type="entry name" value="P-loop containing nucleotide triphosphate hydrolases"/>
    <property type="match status" value="2"/>
</dbReference>
<evidence type="ECO:0000256" key="9">
    <source>
        <dbReference type="ARBA" id="ARBA00034808"/>
    </source>
</evidence>